<dbReference type="RefSeq" id="WP_184656862.1">
    <property type="nucleotide sequence ID" value="NZ_JACHFQ010000001.1"/>
</dbReference>
<evidence type="ECO:0000256" key="3">
    <source>
        <dbReference type="ARBA" id="ARBA00022737"/>
    </source>
</evidence>
<dbReference type="PANTHER" id="PTHR22777:SF17">
    <property type="entry name" value="UPF0053 PROTEIN SLL0260"/>
    <property type="match status" value="1"/>
</dbReference>
<dbReference type="SUPFAM" id="SSF56176">
    <property type="entry name" value="FAD-binding/transporter-associated domain-like"/>
    <property type="match status" value="1"/>
</dbReference>
<dbReference type="GO" id="GO:0005886">
    <property type="term" value="C:plasma membrane"/>
    <property type="evidence" value="ECO:0007669"/>
    <property type="project" value="TreeGrafter"/>
</dbReference>
<dbReference type="Gene3D" id="3.30.465.10">
    <property type="match status" value="1"/>
</dbReference>
<feature type="transmembrane region" description="Helical" evidence="9">
    <location>
        <begin position="101"/>
        <end position="121"/>
    </location>
</feature>
<dbReference type="PROSITE" id="PS51846">
    <property type="entry name" value="CNNM"/>
    <property type="match status" value="1"/>
</dbReference>
<dbReference type="InterPro" id="IPR005170">
    <property type="entry name" value="Transptr-assoc_dom"/>
</dbReference>
<evidence type="ECO:0000313" key="13">
    <source>
        <dbReference type="Proteomes" id="UP000518887"/>
    </source>
</evidence>
<comment type="caution">
    <text evidence="12">The sequence shown here is derived from an EMBL/GenBank/DDBJ whole genome shotgun (WGS) entry which is preliminary data.</text>
</comment>
<dbReference type="EMBL" id="JACHFQ010000001">
    <property type="protein sequence ID" value="MBB5225016.1"/>
    <property type="molecule type" value="Genomic_DNA"/>
</dbReference>
<evidence type="ECO:0000256" key="9">
    <source>
        <dbReference type="SAM" id="Phobius"/>
    </source>
</evidence>
<keyword evidence="5 7" id="KW-0129">CBS domain</keyword>
<feature type="domain" description="CBS" evidence="10">
    <location>
        <begin position="289"/>
        <end position="347"/>
    </location>
</feature>
<accession>A0A7W8LL40</accession>
<dbReference type="PROSITE" id="PS51371">
    <property type="entry name" value="CBS"/>
    <property type="match status" value="1"/>
</dbReference>
<evidence type="ECO:0000256" key="7">
    <source>
        <dbReference type="PROSITE-ProRule" id="PRU00703"/>
    </source>
</evidence>
<sequence length="446" mass="49886">MNGLNLLIEIILPAVAIFLLVGVVAFFAGSETAYLSITRLMLRHLQKKDLSGKKNSPAKKITFLKKDTNRLLSLILIGINFVTSLVSGLAAALAIKLLGSKGATIATFAISFILIIFGEIVPKTIAAVHPVGFASFTASTLIFLQKAFFPIVWIFSKITDGITSFLQIFFKNSKELITEDELKSLIEIGAKEGTLESSEKKMLYKIFDFTDLHIKDIMRHRSLVQFIPIDADYDEVVRIFALSGYSRLPVCDGDFEKVEGMLFYKTVLLKAPSKEVNSLRSKKSFARRYMRPTLFVPETLFATELLQKFKSEKQNFAVAVDENGSNSGIVTMDDILRAVFGRSINSIHNETPPENRIHPVSITEYLVPGDIKIDDANELLDLDLESENYTTFGGWLLEQFGELPEVGAVLKNDGVIYKIEEQSQRRIQSVRVTLPHPPVTSNRRIQ</sequence>
<evidence type="ECO:0000313" key="12">
    <source>
        <dbReference type="EMBL" id="MBB5225016.1"/>
    </source>
</evidence>
<dbReference type="InterPro" id="IPR000644">
    <property type="entry name" value="CBS_dom"/>
</dbReference>
<dbReference type="Gene3D" id="3.10.580.10">
    <property type="entry name" value="CBS-domain"/>
    <property type="match status" value="1"/>
</dbReference>
<dbReference type="InterPro" id="IPR016169">
    <property type="entry name" value="FAD-bd_PCMH_sub2"/>
</dbReference>
<dbReference type="InterPro" id="IPR044751">
    <property type="entry name" value="Ion_transp-like_CBS"/>
</dbReference>
<keyword evidence="4 8" id="KW-1133">Transmembrane helix</keyword>
<dbReference type="AlphaFoldDB" id="A0A7W8LL40"/>
<dbReference type="CDD" id="cd04590">
    <property type="entry name" value="CBS_pair_CorC_HlyC_assoc"/>
    <property type="match status" value="1"/>
</dbReference>
<dbReference type="Pfam" id="PF01595">
    <property type="entry name" value="CNNM"/>
    <property type="match status" value="1"/>
</dbReference>
<name>A0A7W8LL40_9SPIR</name>
<gene>
    <name evidence="12" type="ORF">HNP76_000356</name>
</gene>
<comment type="subcellular location">
    <subcellularLocation>
        <location evidence="1">Membrane</location>
        <topology evidence="1">Multi-pass membrane protein</topology>
    </subcellularLocation>
</comment>
<evidence type="ECO:0000256" key="2">
    <source>
        <dbReference type="ARBA" id="ARBA00022692"/>
    </source>
</evidence>
<keyword evidence="13" id="KW-1185">Reference proteome</keyword>
<keyword evidence="3" id="KW-0677">Repeat</keyword>
<keyword evidence="2 8" id="KW-0812">Transmembrane</keyword>
<feature type="transmembrane region" description="Helical" evidence="9">
    <location>
        <begin position="6"/>
        <end position="29"/>
    </location>
</feature>
<evidence type="ECO:0000256" key="5">
    <source>
        <dbReference type="ARBA" id="ARBA00023122"/>
    </source>
</evidence>
<dbReference type="InterPro" id="IPR046342">
    <property type="entry name" value="CBS_dom_sf"/>
</dbReference>
<dbReference type="PANTHER" id="PTHR22777">
    <property type="entry name" value="HEMOLYSIN-RELATED"/>
    <property type="match status" value="1"/>
</dbReference>
<dbReference type="SMART" id="SM01091">
    <property type="entry name" value="CorC_HlyC"/>
    <property type="match status" value="1"/>
</dbReference>
<protein>
    <submittedName>
        <fullName evidence="12">Putative hemolysin</fullName>
    </submittedName>
</protein>
<dbReference type="SUPFAM" id="SSF54631">
    <property type="entry name" value="CBS-domain pair"/>
    <property type="match status" value="1"/>
</dbReference>
<dbReference type="InterPro" id="IPR036318">
    <property type="entry name" value="FAD-bd_PCMH-like_sf"/>
</dbReference>
<dbReference type="Pfam" id="PF00571">
    <property type="entry name" value="CBS"/>
    <property type="match status" value="2"/>
</dbReference>
<evidence type="ECO:0000256" key="4">
    <source>
        <dbReference type="ARBA" id="ARBA00022989"/>
    </source>
</evidence>
<feature type="domain" description="CNNM transmembrane" evidence="11">
    <location>
        <begin position="6"/>
        <end position="199"/>
    </location>
</feature>
<proteinExistence type="predicted"/>
<feature type="transmembrane region" description="Helical" evidence="9">
    <location>
        <begin position="71"/>
        <end position="95"/>
    </location>
</feature>
<organism evidence="12 13">
    <name type="scientific">Treponema ruminis</name>
    <dbReference type="NCBI Taxonomy" id="744515"/>
    <lineage>
        <taxon>Bacteria</taxon>
        <taxon>Pseudomonadati</taxon>
        <taxon>Spirochaetota</taxon>
        <taxon>Spirochaetia</taxon>
        <taxon>Spirochaetales</taxon>
        <taxon>Treponemataceae</taxon>
        <taxon>Treponema</taxon>
    </lineage>
</organism>
<dbReference type="Proteomes" id="UP000518887">
    <property type="component" value="Unassembled WGS sequence"/>
</dbReference>
<evidence type="ECO:0000259" key="11">
    <source>
        <dbReference type="PROSITE" id="PS51846"/>
    </source>
</evidence>
<evidence type="ECO:0000256" key="6">
    <source>
        <dbReference type="ARBA" id="ARBA00023136"/>
    </source>
</evidence>
<dbReference type="GO" id="GO:0050660">
    <property type="term" value="F:flavin adenine dinucleotide binding"/>
    <property type="evidence" value="ECO:0007669"/>
    <property type="project" value="InterPro"/>
</dbReference>
<evidence type="ECO:0000256" key="1">
    <source>
        <dbReference type="ARBA" id="ARBA00004141"/>
    </source>
</evidence>
<feature type="transmembrane region" description="Helical" evidence="9">
    <location>
        <begin position="133"/>
        <end position="155"/>
    </location>
</feature>
<dbReference type="InterPro" id="IPR002550">
    <property type="entry name" value="CNNM"/>
</dbReference>
<evidence type="ECO:0000256" key="8">
    <source>
        <dbReference type="PROSITE-ProRule" id="PRU01193"/>
    </source>
</evidence>
<evidence type="ECO:0000259" key="10">
    <source>
        <dbReference type="PROSITE" id="PS51371"/>
    </source>
</evidence>
<keyword evidence="6 8" id="KW-0472">Membrane</keyword>
<dbReference type="Pfam" id="PF03471">
    <property type="entry name" value="CorC_HlyC"/>
    <property type="match status" value="1"/>
</dbReference>
<reference evidence="12 13" key="1">
    <citation type="submission" date="2020-08" db="EMBL/GenBank/DDBJ databases">
        <title>Genomic Encyclopedia of Type Strains, Phase IV (KMG-IV): sequencing the most valuable type-strain genomes for metagenomic binning, comparative biology and taxonomic classification.</title>
        <authorList>
            <person name="Goeker M."/>
        </authorList>
    </citation>
    <scope>NUCLEOTIDE SEQUENCE [LARGE SCALE GENOMIC DNA]</scope>
    <source>
        <strain evidence="12 13">DSM 103462</strain>
    </source>
</reference>